<reference evidence="2" key="1">
    <citation type="submission" date="2021-02" db="EMBL/GenBank/DDBJ databases">
        <authorList>
            <person name="Dougan E. K."/>
            <person name="Rhodes N."/>
            <person name="Thang M."/>
            <person name="Chan C."/>
        </authorList>
    </citation>
    <scope>NUCLEOTIDE SEQUENCE</scope>
</reference>
<proteinExistence type="predicted"/>
<evidence type="ECO:0000313" key="2">
    <source>
        <dbReference type="EMBL" id="CAE7236273.1"/>
    </source>
</evidence>
<feature type="transmembrane region" description="Helical" evidence="1">
    <location>
        <begin position="78"/>
        <end position="103"/>
    </location>
</feature>
<keyword evidence="3" id="KW-1185">Reference proteome</keyword>
<accession>A0A812KX99</accession>
<dbReference type="EMBL" id="CAJNDS010000824">
    <property type="protein sequence ID" value="CAE7236273.1"/>
    <property type="molecule type" value="Genomic_DNA"/>
</dbReference>
<dbReference type="Proteomes" id="UP000604046">
    <property type="component" value="Unassembled WGS sequence"/>
</dbReference>
<gene>
    <name evidence="2" type="ORF">SNAT2548_LOCUS10173</name>
</gene>
<protein>
    <submittedName>
        <fullName evidence="2">Uncharacterized protein</fullName>
    </submittedName>
</protein>
<dbReference type="AlphaFoldDB" id="A0A812KX99"/>
<organism evidence="2 3">
    <name type="scientific">Symbiodinium natans</name>
    <dbReference type="NCBI Taxonomy" id="878477"/>
    <lineage>
        <taxon>Eukaryota</taxon>
        <taxon>Sar</taxon>
        <taxon>Alveolata</taxon>
        <taxon>Dinophyceae</taxon>
        <taxon>Suessiales</taxon>
        <taxon>Symbiodiniaceae</taxon>
        <taxon>Symbiodinium</taxon>
    </lineage>
</organism>
<name>A0A812KX99_9DINO</name>
<feature type="transmembrane region" description="Helical" evidence="1">
    <location>
        <begin position="27"/>
        <end position="46"/>
    </location>
</feature>
<comment type="caution">
    <text evidence="2">The sequence shown here is derived from an EMBL/GenBank/DDBJ whole genome shotgun (WGS) entry which is preliminary data.</text>
</comment>
<keyword evidence="1" id="KW-1133">Transmembrane helix</keyword>
<evidence type="ECO:0000256" key="1">
    <source>
        <dbReference type="SAM" id="Phobius"/>
    </source>
</evidence>
<keyword evidence="1" id="KW-0812">Transmembrane</keyword>
<evidence type="ECO:0000313" key="3">
    <source>
        <dbReference type="Proteomes" id="UP000604046"/>
    </source>
</evidence>
<sequence length="110" mass="12297">MVLRLHVSLWCEIHLSSAHDKVGGGSVRIHAAWLSGFLVTVFHVFSSKLRSGLCRRRSSACLALAKRRFRAPFKCQDCCYYVLLLSCFSSEALAQFGFLMGAFEYGAMNV</sequence>
<keyword evidence="1" id="KW-0472">Membrane</keyword>